<accession>A0A1I7XKW3</accession>
<evidence type="ECO:0000256" key="3">
    <source>
        <dbReference type="ARBA" id="ARBA00022692"/>
    </source>
</evidence>
<comment type="similarity">
    <text evidence="2">Belongs to the ADIPOR family.</text>
</comment>
<feature type="transmembrane region" description="Helical" evidence="8">
    <location>
        <begin position="300"/>
        <end position="324"/>
    </location>
</feature>
<name>A0A1I7XKW3_HETBA</name>
<dbReference type="InterPro" id="IPR004254">
    <property type="entry name" value="AdipoR/HlyIII-related"/>
</dbReference>
<feature type="binding site" evidence="6">
    <location>
        <position position="466"/>
    </location>
    <ligand>
        <name>Zn(2+)</name>
        <dbReference type="ChEBI" id="CHEBI:29105"/>
    </ligand>
</feature>
<keyword evidence="5 8" id="KW-0472">Membrane</keyword>
<feature type="transmembrane region" description="Helical" evidence="8">
    <location>
        <begin position="397"/>
        <end position="417"/>
    </location>
</feature>
<evidence type="ECO:0000256" key="5">
    <source>
        <dbReference type="ARBA" id="ARBA00023136"/>
    </source>
</evidence>
<keyword evidence="9" id="KW-1185">Reference proteome</keyword>
<dbReference type="WBParaSite" id="Hba_17958">
    <property type="protein sequence ID" value="Hba_17958"/>
    <property type="gene ID" value="Hba_17958"/>
</dbReference>
<feature type="transmembrane region" description="Helical" evidence="8">
    <location>
        <begin position="265"/>
        <end position="288"/>
    </location>
</feature>
<feature type="compositionally biased region" description="Polar residues" evidence="7">
    <location>
        <begin position="60"/>
        <end position="73"/>
    </location>
</feature>
<keyword evidence="6" id="KW-0862">Zinc</keyword>
<feature type="binding site" evidence="6">
    <location>
        <position position="320"/>
    </location>
    <ligand>
        <name>Zn(2+)</name>
        <dbReference type="ChEBI" id="CHEBI:29105"/>
    </ligand>
</feature>
<evidence type="ECO:0000313" key="9">
    <source>
        <dbReference type="Proteomes" id="UP000095283"/>
    </source>
</evidence>
<dbReference type="GO" id="GO:0046872">
    <property type="term" value="F:metal ion binding"/>
    <property type="evidence" value="ECO:0007669"/>
    <property type="project" value="UniProtKB-KW"/>
</dbReference>
<evidence type="ECO:0000256" key="2">
    <source>
        <dbReference type="ARBA" id="ARBA00007018"/>
    </source>
</evidence>
<dbReference type="Proteomes" id="UP000095283">
    <property type="component" value="Unplaced"/>
</dbReference>
<comment type="subcellular location">
    <subcellularLocation>
        <location evidence="1">Membrane</location>
        <topology evidence="1">Multi-pass membrane protein</topology>
    </subcellularLocation>
</comment>
<organism evidence="9 10">
    <name type="scientific">Heterorhabditis bacteriophora</name>
    <name type="common">Entomopathogenic nematode worm</name>
    <dbReference type="NCBI Taxonomy" id="37862"/>
    <lineage>
        <taxon>Eukaryota</taxon>
        <taxon>Metazoa</taxon>
        <taxon>Ecdysozoa</taxon>
        <taxon>Nematoda</taxon>
        <taxon>Chromadorea</taxon>
        <taxon>Rhabditida</taxon>
        <taxon>Rhabditina</taxon>
        <taxon>Rhabditomorpha</taxon>
        <taxon>Strongyloidea</taxon>
        <taxon>Heterorhabditidae</taxon>
        <taxon>Heterorhabditis</taxon>
    </lineage>
</organism>
<keyword evidence="6" id="KW-0479">Metal-binding</keyword>
<evidence type="ECO:0000256" key="8">
    <source>
        <dbReference type="SAM" id="Phobius"/>
    </source>
</evidence>
<evidence type="ECO:0000256" key="6">
    <source>
        <dbReference type="PIRSR" id="PIRSR604254-1"/>
    </source>
</evidence>
<evidence type="ECO:0000256" key="1">
    <source>
        <dbReference type="ARBA" id="ARBA00004141"/>
    </source>
</evidence>
<dbReference type="GO" id="GO:0038023">
    <property type="term" value="F:signaling receptor activity"/>
    <property type="evidence" value="ECO:0007669"/>
    <property type="project" value="TreeGrafter"/>
</dbReference>
<keyword evidence="3 8" id="KW-0812">Transmembrane</keyword>
<dbReference type="PANTHER" id="PTHR20855">
    <property type="entry name" value="ADIPOR/PROGESTIN RECEPTOR-RELATED"/>
    <property type="match status" value="1"/>
</dbReference>
<proteinExistence type="inferred from homology"/>
<evidence type="ECO:0000256" key="7">
    <source>
        <dbReference type="SAM" id="MobiDB-lite"/>
    </source>
</evidence>
<sequence>MLILRERCHFSLSPRKFCQPIEIIVRHNKVVEQPASSDSDDDDCTRNEKRLSVVHEGLESSPTSAQQPCSSKSLALGRNGRGHRRTWSMPNAKGEMMTLAVIQDNETLLAIFRFFLLYFIKHCDWIIVNFLLFEEDGNTYRRRIVRYRLHPLKYTDWSGLDGGDAGRECKIRFDVNAIPHPDEDDNELEVEINEEGMVVPGESGKGARTIVKRDTAPLCLHLVAALKVFLHYTQKQEIYGPICMVREIIEYFILVNILEFMKLLYLYNIISFYLGCVAFLGIGLWFLTRPVDQVQFMEKIIFSAFFLGAVTCLGMSFVFHTVACHSVAIGKLFSKLDYTGITLLIVGSFVPWIYYAFYCRPQPMIIYITMISVLGVAAMIVSLWDKFAEPKFRPVRAGVFVAMGLSAIVPAAHLLFVDGVDYMINKASLGWMLLMGGMYIGGAAIYATRIPERCFPGKCDLWFQSHQLFHCFVVAAAFVHFHAITEMGMKKLMEGSCAEQLLDRVDYAPNECHNMVHQRLWCSSDGFVIIYD</sequence>
<feature type="binding site" evidence="6">
    <location>
        <position position="470"/>
    </location>
    <ligand>
        <name>Zn(2+)</name>
        <dbReference type="ChEBI" id="CHEBI:29105"/>
    </ligand>
</feature>
<reference evidence="10" key="1">
    <citation type="submission" date="2016-11" db="UniProtKB">
        <authorList>
            <consortium name="WormBaseParasite"/>
        </authorList>
    </citation>
    <scope>IDENTIFICATION</scope>
</reference>
<feature type="region of interest" description="Disordered" evidence="7">
    <location>
        <begin position="55"/>
        <end position="88"/>
    </location>
</feature>
<dbReference type="PANTHER" id="PTHR20855:SF52">
    <property type="entry name" value="ADIPONECTIN RECEPTOR PROTEIN"/>
    <property type="match status" value="1"/>
</dbReference>
<dbReference type="AlphaFoldDB" id="A0A1I7XKW3"/>
<feature type="transmembrane region" description="Helical" evidence="8">
    <location>
        <begin position="429"/>
        <end position="447"/>
    </location>
</feature>
<evidence type="ECO:0000256" key="4">
    <source>
        <dbReference type="ARBA" id="ARBA00022989"/>
    </source>
</evidence>
<keyword evidence="4 8" id="KW-1133">Transmembrane helix</keyword>
<protein>
    <submittedName>
        <fullName evidence="10">Uncharacterized protein</fullName>
    </submittedName>
</protein>
<dbReference type="GO" id="GO:0005886">
    <property type="term" value="C:plasma membrane"/>
    <property type="evidence" value="ECO:0007669"/>
    <property type="project" value="TreeGrafter"/>
</dbReference>
<evidence type="ECO:0000313" key="10">
    <source>
        <dbReference type="WBParaSite" id="Hba_17958"/>
    </source>
</evidence>
<feature type="transmembrane region" description="Helical" evidence="8">
    <location>
        <begin position="336"/>
        <end position="358"/>
    </location>
</feature>
<dbReference type="Pfam" id="PF03006">
    <property type="entry name" value="HlyIII"/>
    <property type="match status" value="1"/>
</dbReference>
<feature type="transmembrane region" description="Helical" evidence="8">
    <location>
        <begin position="364"/>
        <end position="385"/>
    </location>
</feature>
<dbReference type="GO" id="GO:0033211">
    <property type="term" value="P:adiponectin-activated signaling pathway"/>
    <property type="evidence" value="ECO:0007669"/>
    <property type="project" value="TreeGrafter"/>
</dbReference>
<feature type="transmembrane region" description="Helical" evidence="8">
    <location>
        <begin position="468"/>
        <end position="485"/>
    </location>
</feature>